<reference evidence="2 3" key="1">
    <citation type="submission" date="2023-05" db="EMBL/GenBank/DDBJ databases">
        <title>Glutamicibacter sp. B1, complete genome.</title>
        <authorList>
            <person name="Long Y.H."/>
            <person name="Fang T."/>
            <person name="Li X.Y."/>
        </authorList>
    </citation>
    <scope>NUCLEOTIDE SEQUENCE [LARGE SCALE GENOMIC DNA]</scope>
    <source>
        <strain evidence="2 3">B1</strain>
    </source>
</reference>
<name>A0AAU6WGU9_9MICC</name>
<keyword evidence="1" id="KW-1133">Transmembrane helix</keyword>
<dbReference type="Proteomes" id="UP001486888">
    <property type="component" value="Chromosome"/>
</dbReference>
<dbReference type="KEGG" id="gey:QMQ05_04310"/>
<evidence type="ECO:0008006" key="4">
    <source>
        <dbReference type="Google" id="ProtNLM"/>
    </source>
</evidence>
<feature type="transmembrane region" description="Helical" evidence="1">
    <location>
        <begin position="12"/>
        <end position="32"/>
    </location>
</feature>
<keyword evidence="3" id="KW-1185">Reference proteome</keyword>
<dbReference type="EMBL" id="CP125942">
    <property type="protein sequence ID" value="XAO46762.1"/>
    <property type="molecule type" value="Genomic_DNA"/>
</dbReference>
<dbReference type="AlphaFoldDB" id="A0AAU6WGU9"/>
<protein>
    <recommendedName>
        <fullName evidence="4">DUF4878 domain-containing protein</fullName>
    </recommendedName>
</protein>
<keyword evidence="1" id="KW-0812">Transmembrane</keyword>
<gene>
    <name evidence="2" type="ORF">QMQ05_04310</name>
</gene>
<evidence type="ECO:0000313" key="3">
    <source>
        <dbReference type="Proteomes" id="UP001486888"/>
    </source>
</evidence>
<sequence>MTSISVPAKGALITLVAVSVGLIILAAIVVSLRPAPPLRDADTPVGVVQRYVLAYQSADLATAQGLVENGKDKQDCNYYEPQKASAQVNLLREVTTNRSATITVSITYATDGALLIDPFEAQENFELAIIDGAWLITTAPWQMSLCTKEELGLTP</sequence>
<evidence type="ECO:0000256" key="1">
    <source>
        <dbReference type="SAM" id="Phobius"/>
    </source>
</evidence>
<evidence type="ECO:0000313" key="2">
    <source>
        <dbReference type="EMBL" id="XAO46762.1"/>
    </source>
</evidence>
<proteinExistence type="predicted"/>
<organism evidence="2 3">
    <name type="scientific">Glutamicibacter ectropisis</name>
    <dbReference type="NCBI Taxonomy" id="3046593"/>
    <lineage>
        <taxon>Bacteria</taxon>
        <taxon>Bacillati</taxon>
        <taxon>Actinomycetota</taxon>
        <taxon>Actinomycetes</taxon>
        <taxon>Micrococcales</taxon>
        <taxon>Micrococcaceae</taxon>
        <taxon>Glutamicibacter</taxon>
    </lineage>
</organism>
<keyword evidence="1" id="KW-0472">Membrane</keyword>
<accession>A0AAU6WGU9</accession>
<dbReference type="RefSeq" id="WP_345473318.1">
    <property type="nucleotide sequence ID" value="NZ_CP125942.1"/>
</dbReference>